<evidence type="ECO:0008006" key="3">
    <source>
        <dbReference type="Google" id="ProtNLM"/>
    </source>
</evidence>
<dbReference type="KEGG" id="bpro:PMF13cell1_03105"/>
<dbReference type="AlphaFoldDB" id="A0A4P6LZW6"/>
<accession>A0A4P6LZW6</accession>
<dbReference type="Pfam" id="PF13783">
    <property type="entry name" value="DUF4177"/>
    <property type="match status" value="1"/>
</dbReference>
<evidence type="ECO:0000313" key="2">
    <source>
        <dbReference type="Proteomes" id="UP000289794"/>
    </source>
</evidence>
<proteinExistence type="predicted"/>
<dbReference type="EMBL" id="CP035945">
    <property type="protein sequence ID" value="QBE97542.1"/>
    <property type="molecule type" value="Genomic_DNA"/>
</dbReference>
<dbReference type="Proteomes" id="UP000289794">
    <property type="component" value="Chromosome"/>
</dbReference>
<dbReference type="InterPro" id="IPR025234">
    <property type="entry name" value="YjzH-like"/>
</dbReference>
<name>A0A4P6LZW6_9FIRM</name>
<organism evidence="1 2">
    <name type="scientific">Blautia producta</name>
    <dbReference type="NCBI Taxonomy" id="33035"/>
    <lineage>
        <taxon>Bacteria</taxon>
        <taxon>Bacillati</taxon>
        <taxon>Bacillota</taxon>
        <taxon>Clostridia</taxon>
        <taxon>Lachnospirales</taxon>
        <taxon>Lachnospiraceae</taxon>
        <taxon>Blautia</taxon>
    </lineage>
</organism>
<protein>
    <recommendedName>
        <fullName evidence="3">DUF4177 domain-containing protein</fullName>
    </recommendedName>
</protein>
<sequence>MKKYEYKFIEIPVVPEKTERMGAVKKGLPPVPFEACKEAITAEAANGWRLKQILEPKMSVYGANAYQLILEREIESR</sequence>
<dbReference type="RefSeq" id="WP_130181282.1">
    <property type="nucleotide sequence ID" value="NZ_CP035945.1"/>
</dbReference>
<evidence type="ECO:0000313" key="1">
    <source>
        <dbReference type="EMBL" id="QBE97542.1"/>
    </source>
</evidence>
<reference evidence="1 2" key="1">
    <citation type="submission" date="2019-01" db="EMBL/GenBank/DDBJ databases">
        <title>PMF-metabolizing Aryl O-demethylase.</title>
        <authorList>
            <person name="Kim M."/>
        </authorList>
    </citation>
    <scope>NUCLEOTIDE SEQUENCE [LARGE SCALE GENOMIC DNA]</scope>
    <source>
        <strain evidence="1 2">PMF1</strain>
    </source>
</reference>
<gene>
    <name evidence="1" type="ORF">PMF13cell1_03105</name>
</gene>